<evidence type="ECO:0000313" key="4">
    <source>
        <dbReference type="Proteomes" id="UP000683360"/>
    </source>
</evidence>
<feature type="chain" id="PRO_5035859978" evidence="2">
    <location>
        <begin position="17"/>
        <end position="218"/>
    </location>
</feature>
<feature type="repeat" description="TPR" evidence="1">
    <location>
        <begin position="155"/>
        <end position="188"/>
    </location>
</feature>
<keyword evidence="1" id="KW-0802">TPR repeat</keyword>
<keyword evidence="2" id="KW-0732">Signal</keyword>
<name>A0A8S3TFK3_MYTED</name>
<dbReference type="SUPFAM" id="SSF48452">
    <property type="entry name" value="TPR-like"/>
    <property type="match status" value="1"/>
</dbReference>
<dbReference type="SMART" id="SM00028">
    <property type="entry name" value="TPR"/>
    <property type="match status" value="1"/>
</dbReference>
<gene>
    <name evidence="3" type="ORF">MEDL_45153</name>
</gene>
<dbReference type="InterPro" id="IPR019734">
    <property type="entry name" value="TPR_rpt"/>
</dbReference>
<dbReference type="OrthoDB" id="6200868at2759"/>
<evidence type="ECO:0000256" key="1">
    <source>
        <dbReference type="PROSITE-ProRule" id="PRU00339"/>
    </source>
</evidence>
<dbReference type="AlphaFoldDB" id="A0A8S3TFK3"/>
<proteinExistence type="predicted"/>
<evidence type="ECO:0000313" key="3">
    <source>
        <dbReference type="EMBL" id="CAG2232417.1"/>
    </source>
</evidence>
<dbReference type="Proteomes" id="UP000683360">
    <property type="component" value="Unassembled WGS sequence"/>
</dbReference>
<evidence type="ECO:0000256" key="2">
    <source>
        <dbReference type="SAM" id="SignalP"/>
    </source>
</evidence>
<dbReference type="EMBL" id="CAJPWZ010002182">
    <property type="protein sequence ID" value="CAG2232417.1"/>
    <property type="molecule type" value="Genomic_DNA"/>
</dbReference>
<comment type="caution">
    <text evidence="3">The sequence shown here is derived from an EMBL/GenBank/DDBJ whole genome shotgun (WGS) entry which is preliminary data.</text>
</comment>
<dbReference type="InterPro" id="IPR011990">
    <property type="entry name" value="TPR-like_helical_dom_sf"/>
</dbReference>
<accession>A0A8S3TFK3</accession>
<protein>
    <submittedName>
        <fullName evidence="3">Uncharacterized protein</fullName>
    </submittedName>
</protein>
<feature type="signal peptide" evidence="2">
    <location>
        <begin position="1"/>
        <end position="16"/>
    </location>
</feature>
<dbReference type="PROSITE" id="PS50005">
    <property type="entry name" value="TPR"/>
    <property type="match status" value="1"/>
</dbReference>
<sequence>MLTLFLIIDLITKYLSTELYEYMCQHIVGTEDRVKQIRLLNALRDNLSICGDRICITSGSFGEGLEMRGSDLDMMFVQRNIEVYDVKPRLNPNISYLFMNTDYDVKPGFTQLTLEYSNNQTIFDKCVQFGDTLYLSSTLWKQRSMVHIGNSAIKALAYNLLGIAFQLLGDTEAARKALSQSIELLPQSSLNPAVQRLFAWINCYFFIHLADSQNTRSK</sequence>
<keyword evidence="4" id="KW-1185">Reference proteome</keyword>
<reference evidence="3" key="1">
    <citation type="submission" date="2021-03" db="EMBL/GenBank/DDBJ databases">
        <authorList>
            <person name="Bekaert M."/>
        </authorList>
    </citation>
    <scope>NUCLEOTIDE SEQUENCE</scope>
</reference>
<organism evidence="3 4">
    <name type="scientific">Mytilus edulis</name>
    <name type="common">Blue mussel</name>
    <dbReference type="NCBI Taxonomy" id="6550"/>
    <lineage>
        <taxon>Eukaryota</taxon>
        <taxon>Metazoa</taxon>
        <taxon>Spiralia</taxon>
        <taxon>Lophotrochozoa</taxon>
        <taxon>Mollusca</taxon>
        <taxon>Bivalvia</taxon>
        <taxon>Autobranchia</taxon>
        <taxon>Pteriomorphia</taxon>
        <taxon>Mytilida</taxon>
        <taxon>Mytiloidea</taxon>
        <taxon>Mytilidae</taxon>
        <taxon>Mytilinae</taxon>
        <taxon>Mytilus</taxon>
    </lineage>
</organism>